<protein>
    <recommendedName>
        <fullName evidence="2">histidine kinase</fullName>
        <ecNumber evidence="2">2.7.13.3</ecNumber>
    </recommendedName>
</protein>
<comment type="caution">
    <text evidence="12">The sequence shown here is derived from an EMBL/GenBank/DDBJ whole genome shotgun (WGS) entry which is preliminary data.</text>
</comment>
<keyword evidence="8" id="KW-0902">Two-component regulatory system</keyword>
<feature type="transmembrane region" description="Helical" evidence="9">
    <location>
        <begin position="381"/>
        <end position="399"/>
    </location>
</feature>
<feature type="transmembrane region" description="Helical" evidence="9">
    <location>
        <begin position="188"/>
        <end position="213"/>
    </location>
</feature>
<feature type="domain" description="Histidine kinase" evidence="11">
    <location>
        <begin position="429"/>
        <end position="608"/>
    </location>
</feature>
<evidence type="ECO:0000256" key="5">
    <source>
        <dbReference type="ARBA" id="ARBA00022741"/>
    </source>
</evidence>
<dbReference type="InterPro" id="IPR050482">
    <property type="entry name" value="Sensor_HK_TwoCompSys"/>
</dbReference>
<keyword evidence="4" id="KW-0808">Transferase</keyword>
<evidence type="ECO:0000313" key="12">
    <source>
        <dbReference type="EMBL" id="MBT1688570.1"/>
    </source>
</evidence>
<dbReference type="EMBL" id="JAHESC010000028">
    <property type="protein sequence ID" value="MBT1688570.1"/>
    <property type="molecule type" value="Genomic_DNA"/>
</dbReference>
<evidence type="ECO:0000256" key="3">
    <source>
        <dbReference type="ARBA" id="ARBA00022553"/>
    </source>
</evidence>
<keyword evidence="3" id="KW-0597">Phosphoprotein</keyword>
<dbReference type="InterPro" id="IPR003594">
    <property type="entry name" value="HATPase_dom"/>
</dbReference>
<keyword evidence="9" id="KW-0472">Membrane</keyword>
<feature type="transmembrane region" description="Helical" evidence="9">
    <location>
        <begin position="261"/>
        <end position="279"/>
    </location>
</feature>
<dbReference type="PANTHER" id="PTHR24421:SF10">
    <property type="entry name" value="NITRATE_NITRITE SENSOR PROTEIN NARQ"/>
    <property type="match status" value="1"/>
</dbReference>
<evidence type="ECO:0000256" key="6">
    <source>
        <dbReference type="ARBA" id="ARBA00022777"/>
    </source>
</evidence>
<keyword evidence="7" id="KW-0067">ATP-binding</keyword>
<evidence type="ECO:0000313" key="13">
    <source>
        <dbReference type="Proteomes" id="UP001319180"/>
    </source>
</evidence>
<dbReference type="EC" id="2.7.13.3" evidence="2"/>
<gene>
    <name evidence="12" type="ORF">KK078_18510</name>
</gene>
<organism evidence="12 13">
    <name type="scientific">Dawidia soli</name>
    <dbReference type="NCBI Taxonomy" id="2782352"/>
    <lineage>
        <taxon>Bacteria</taxon>
        <taxon>Pseudomonadati</taxon>
        <taxon>Bacteroidota</taxon>
        <taxon>Cytophagia</taxon>
        <taxon>Cytophagales</taxon>
        <taxon>Chryseotaleaceae</taxon>
        <taxon>Dawidia</taxon>
    </lineage>
</organism>
<keyword evidence="9" id="KW-0812">Transmembrane</keyword>
<dbReference type="AlphaFoldDB" id="A0AAP2DD70"/>
<dbReference type="PANTHER" id="PTHR24421">
    <property type="entry name" value="NITRATE/NITRITE SENSOR PROTEIN NARX-RELATED"/>
    <property type="match status" value="1"/>
</dbReference>
<accession>A0AAP2DD70</accession>
<dbReference type="Pfam" id="PF07730">
    <property type="entry name" value="HisKA_3"/>
    <property type="match status" value="1"/>
</dbReference>
<sequence>MKNSRCVLAGIVLLLLLSYGSTYSQEVISVENDKEQVVVNPHVYIFNDPRAGIDDIARVMAAPDGAFTKNAYYQEVKYGFSRPSGWCKFRIRNTSDHANWILKVHQSRVDTVQLYMQRQNGELIKYPLTGHFQNIKDRTFYSLYFAHPVSIAKNETVAFYLFTMRKFARHAAVLSLEQENHYRNYETLFIIFISALTGICVLAGLTGIVMFIFLHEKIYIYYSIYCLSFLLLISADTGFLYAFFKHAAAYQKLVNNLSMVFYYWIAGWHILFTVELLALKKHRQRWVYWLGLGSGMLCCAASVTLLLPIPDALRQAISLWSYYILFFIDAYILYTMFIQVAQRQVVIYFYMAGFLFTLVAASILMLADLQIIEGVNQRTDIFFIAPVVEILCMVIGLGINSSRHVKDKLNAQIQIITVQEAERKRIAQDLHDDVGNSLAAVKSMLSQQGDPQLIEREVDDIIKNIRNISHDLMPVDFETYALTDIVRQTVNKFKGHPAIRFEYSQTGAAVKLSPVTELVVYRIINELITNSIKHSKASDMMIQLIYQEESLVVMVEDNGTGMKNGSGTHEKGIGLKNIRHRVAYIQATLTIESDHKGTLVIIEIPYGKEAY</sequence>
<keyword evidence="9" id="KW-1133">Transmembrane helix</keyword>
<dbReference type="InterPro" id="IPR036890">
    <property type="entry name" value="HATPase_C_sf"/>
</dbReference>
<dbReference type="GO" id="GO:0016020">
    <property type="term" value="C:membrane"/>
    <property type="evidence" value="ECO:0007669"/>
    <property type="project" value="InterPro"/>
</dbReference>
<dbReference type="Gene3D" id="2.60.40.2380">
    <property type="match status" value="1"/>
</dbReference>
<feature type="transmembrane region" description="Helical" evidence="9">
    <location>
        <begin position="345"/>
        <end position="369"/>
    </location>
</feature>
<evidence type="ECO:0000256" key="10">
    <source>
        <dbReference type="SAM" id="SignalP"/>
    </source>
</evidence>
<dbReference type="Pfam" id="PF07696">
    <property type="entry name" value="7TMR-DISMED2"/>
    <property type="match status" value="1"/>
</dbReference>
<dbReference type="Pfam" id="PF02518">
    <property type="entry name" value="HATPase_c"/>
    <property type="match status" value="1"/>
</dbReference>
<evidence type="ECO:0000256" key="2">
    <source>
        <dbReference type="ARBA" id="ARBA00012438"/>
    </source>
</evidence>
<evidence type="ECO:0000256" key="9">
    <source>
        <dbReference type="SAM" id="Phobius"/>
    </source>
</evidence>
<dbReference type="RefSeq" id="WP_254091795.1">
    <property type="nucleotide sequence ID" value="NZ_JAHESC010000028.1"/>
</dbReference>
<dbReference type="InterPro" id="IPR011622">
    <property type="entry name" value="7TMR_DISM_rcpt_extracell_dom2"/>
</dbReference>
<feature type="transmembrane region" description="Helical" evidence="9">
    <location>
        <begin position="286"/>
        <end position="307"/>
    </location>
</feature>
<dbReference type="InterPro" id="IPR011623">
    <property type="entry name" value="7TMR_DISM_rcpt_extracell_dom1"/>
</dbReference>
<dbReference type="InterPro" id="IPR011712">
    <property type="entry name" value="Sig_transdc_His_kin_sub3_dim/P"/>
</dbReference>
<dbReference type="InterPro" id="IPR005467">
    <property type="entry name" value="His_kinase_dom"/>
</dbReference>
<dbReference type="CDD" id="cd16917">
    <property type="entry name" value="HATPase_UhpB-NarQ-NarX-like"/>
    <property type="match status" value="1"/>
</dbReference>
<keyword evidence="6 12" id="KW-0418">Kinase</keyword>
<keyword evidence="13" id="KW-1185">Reference proteome</keyword>
<dbReference type="Gene3D" id="3.30.565.10">
    <property type="entry name" value="Histidine kinase-like ATPase, C-terminal domain"/>
    <property type="match status" value="1"/>
</dbReference>
<dbReference type="SUPFAM" id="SSF55874">
    <property type="entry name" value="ATPase domain of HSP90 chaperone/DNA topoisomerase II/histidine kinase"/>
    <property type="match status" value="1"/>
</dbReference>
<feature type="signal peptide" evidence="10">
    <location>
        <begin position="1"/>
        <end position="24"/>
    </location>
</feature>
<feature type="chain" id="PRO_5042814470" description="histidine kinase" evidence="10">
    <location>
        <begin position="25"/>
        <end position="611"/>
    </location>
</feature>
<name>A0AAP2DD70_9BACT</name>
<dbReference type="PROSITE" id="PS50109">
    <property type="entry name" value="HIS_KIN"/>
    <property type="match status" value="1"/>
</dbReference>
<dbReference type="GO" id="GO:0005524">
    <property type="term" value="F:ATP binding"/>
    <property type="evidence" value="ECO:0007669"/>
    <property type="project" value="UniProtKB-KW"/>
</dbReference>
<feature type="transmembrane region" description="Helical" evidence="9">
    <location>
        <begin position="319"/>
        <end position="338"/>
    </location>
</feature>
<proteinExistence type="predicted"/>
<evidence type="ECO:0000256" key="1">
    <source>
        <dbReference type="ARBA" id="ARBA00000085"/>
    </source>
</evidence>
<dbReference type="Proteomes" id="UP001319180">
    <property type="component" value="Unassembled WGS sequence"/>
</dbReference>
<dbReference type="GO" id="GO:0046983">
    <property type="term" value="F:protein dimerization activity"/>
    <property type="evidence" value="ECO:0007669"/>
    <property type="project" value="InterPro"/>
</dbReference>
<keyword evidence="5" id="KW-0547">Nucleotide-binding</keyword>
<dbReference type="Pfam" id="PF07695">
    <property type="entry name" value="7TMR-DISM_7TM"/>
    <property type="match status" value="1"/>
</dbReference>
<evidence type="ECO:0000256" key="7">
    <source>
        <dbReference type="ARBA" id="ARBA00022840"/>
    </source>
</evidence>
<keyword evidence="10" id="KW-0732">Signal</keyword>
<dbReference type="GO" id="GO:0000155">
    <property type="term" value="F:phosphorelay sensor kinase activity"/>
    <property type="evidence" value="ECO:0007669"/>
    <property type="project" value="InterPro"/>
</dbReference>
<comment type="catalytic activity">
    <reaction evidence="1">
        <text>ATP + protein L-histidine = ADP + protein N-phospho-L-histidine.</text>
        <dbReference type="EC" id="2.7.13.3"/>
    </reaction>
</comment>
<dbReference type="SMART" id="SM00387">
    <property type="entry name" value="HATPase_c"/>
    <property type="match status" value="1"/>
</dbReference>
<reference evidence="12 13" key="1">
    <citation type="submission" date="2021-05" db="EMBL/GenBank/DDBJ databases">
        <title>A Polyphasic approach of four new species of the genus Ohtaekwangia: Ohtaekwangia histidinii sp. nov., Ohtaekwangia cretensis sp. nov., Ohtaekwangia indiensis sp. nov., Ohtaekwangia reichenbachii sp. nov. from diverse environment.</title>
        <authorList>
            <person name="Octaviana S."/>
        </authorList>
    </citation>
    <scope>NUCLEOTIDE SEQUENCE [LARGE SCALE GENOMIC DNA]</scope>
    <source>
        <strain evidence="12 13">PWU37</strain>
    </source>
</reference>
<evidence type="ECO:0000259" key="11">
    <source>
        <dbReference type="PROSITE" id="PS50109"/>
    </source>
</evidence>
<dbReference type="Gene3D" id="1.20.5.1930">
    <property type="match status" value="1"/>
</dbReference>
<evidence type="ECO:0000256" key="4">
    <source>
        <dbReference type="ARBA" id="ARBA00022679"/>
    </source>
</evidence>
<feature type="transmembrane region" description="Helical" evidence="9">
    <location>
        <begin position="220"/>
        <end position="241"/>
    </location>
</feature>
<evidence type="ECO:0000256" key="8">
    <source>
        <dbReference type="ARBA" id="ARBA00023012"/>
    </source>
</evidence>